<organism evidence="4">
    <name type="scientific">Rattus norvegicus</name>
    <name type="common">Rat</name>
    <dbReference type="NCBI Taxonomy" id="10116"/>
    <lineage>
        <taxon>Eukaryota</taxon>
        <taxon>Metazoa</taxon>
        <taxon>Chordata</taxon>
        <taxon>Craniata</taxon>
        <taxon>Vertebrata</taxon>
        <taxon>Euteleostomi</taxon>
        <taxon>Mammalia</taxon>
        <taxon>Eutheria</taxon>
        <taxon>Euarchontoglires</taxon>
        <taxon>Glires</taxon>
        <taxon>Rodentia</taxon>
        <taxon>Myomorpha</taxon>
        <taxon>Muroidea</taxon>
        <taxon>Muridae</taxon>
        <taxon>Murinae</taxon>
        <taxon>Rattus</taxon>
    </lineage>
</organism>
<dbReference type="VEuPathDB" id="HostDB:ENSRNOG00000039282"/>
<reference evidence="4" key="1">
    <citation type="journal article" date="2004" name="Genome Res.">
        <title>The status, quality, and expansion of the NIH full-length cDNA project: the Mammalian Gene Collection (MGC).</title>
        <authorList>
            <consortium name="The MGC Project Team"/>
            <person name="Gerhard D.S."/>
            <person name="Wagner L."/>
            <person name="Feingold E.A."/>
            <person name="Shenmen C.M."/>
            <person name="Grouse L.H."/>
            <person name="Schuler G."/>
            <person name="Klein S.L."/>
            <person name="Old S."/>
            <person name="Rasooly R."/>
            <person name="Good P."/>
            <person name="Guyer M."/>
            <person name="Peck A.M."/>
            <person name="Derge J.G."/>
            <person name="Lipman D."/>
            <person name="Collins F.S."/>
            <person name="Jang W."/>
            <person name="Sherry S."/>
            <person name="Feolo M."/>
            <person name="Misquitta L."/>
            <person name="Lee E."/>
            <person name="Rotmistrovsky K."/>
            <person name="Greenhut S.F."/>
            <person name="Schaefer C.F."/>
            <person name="Buetow K."/>
            <person name="Bonner T.I."/>
            <person name="Haussler D."/>
            <person name="Kent J."/>
            <person name="Kiekhaus M."/>
            <person name="Furey T."/>
            <person name="Brent M."/>
            <person name="Prange C."/>
            <person name="Schreiber K."/>
            <person name="Shapiro N."/>
            <person name="Bhat N.K."/>
            <person name="Hopkins R.F."/>
            <person name="Hsie F."/>
            <person name="Driscoll T."/>
            <person name="Soares M.B."/>
            <person name="Casavant T.L."/>
            <person name="Scheetz T.E."/>
            <person name="Brown-stein M.J."/>
            <person name="Usdin T.B."/>
            <person name="Toshiyuki S."/>
            <person name="Carninci P."/>
            <person name="Piao Y."/>
            <person name="Dudekula D.B."/>
            <person name="Ko M.S."/>
            <person name="Kawakami K."/>
            <person name="Suzuki Y."/>
            <person name="Sugano S."/>
            <person name="Gruber C.E."/>
            <person name="Smith M.R."/>
            <person name="Simmons B."/>
            <person name="Moore T."/>
            <person name="Waterman R."/>
            <person name="Johnson S.L."/>
            <person name="Ruan Y."/>
            <person name="Wei C.L."/>
            <person name="Mathavan S."/>
            <person name="Gunaratne P.H."/>
            <person name="Wu J."/>
            <person name="Garcia A.M."/>
            <person name="Hulyk S.W."/>
            <person name="Fuh E."/>
            <person name="Yuan Y."/>
            <person name="Sneed A."/>
            <person name="Kowis C."/>
            <person name="Hodgson A."/>
            <person name="Muzny D.M."/>
            <person name="McPherson J."/>
            <person name="Gibbs R.A."/>
            <person name="Fahey J."/>
            <person name="Helton E."/>
            <person name="Ketteman M."/>
            <person name="Madan A."/>
            <person name="Rodrigues S."/>
            <person name="Sanchez A."/>
            <person name="Whiting M."/>
            <person name="Madari A."/>
            <person name="Young A.C."/>
            <person name="Wetherby K.D."/>
            <person name="Granite S.J."/>
            <person name="Kwong P.N."/>
            <person name="Brinkley C.P."/>
            <person name="Pearson R.L."/>
            <person name="Bouffard G.G."/>
            <person name="Blakesly R.W."/>
            <person name="Green E.D."/>
            <person name="Dickson M.C."/>
            <person name="Rodriguez A.C."/>
            <person name="Grimwood J."/>
            <person name="Schmutz J."/>
            <person name="Myers R.M."/>
            <person name="Butterfield Y.S."/>
            <person name="Griffith M."/>
            <person name="Griffith O.L."/>
            <person name="Krzywinski M.I."/>
            <person name="Liao N."/>
            <person name="Morin R."/>
            <person name="Morrin R."/>
            <person name="Palmquist D."/>
            <person name="Petrescu A.S."/>
            <person name="Skalska U."/>
            <person name="Smailus D.E."/>
            <person name="Stott J.M."/>
            <person name="Schnerch A."/>
            <person name="Schein J.E."/>
            <person name="Jones S.J."/>
            <person name="Holt R.A."/>
            <person name="Baross A."/>
            <person name="Marra M.A."/>
            <person name="Clifton S."/>
            <person name="Makowski K.A."/>
            <person name="Bosak S."/>
            <person name="Malek J."/>
        </authorList>
    </citation>
    <scope>NUCLEOTIDE SEQUENCE [LARGE SCALE MRNA]</scope>
    <source>
        <tissue evidence="4">Testis</tissue>
    </source>
</reference>
<feature type="region of interest" description="Disordered" evidence="1">
    <location>
        <begin position="297"/>
        <end position="341"/>
    </location>
</feature>
<reference evidence="5 6" key="2">
    <citation type="journal article" date="2004" name="Nature">
        <title>Genome sequence of the Brown Norway rat yields insights into mammalian evolution.</title>
        <authorList>
            <consortium name="Rat Genome Sequencing Project Consortium"/>
            <person name="Gibbs R.A."/>
            <person name="Weinstock G.M."/>
            <person name="Metzker M.L."/>
            <person name="Muzny D.M."/>
            <person name="Sodergren E.J."/>
            <person name="Scherer S."/>
            <person name="Scott G."/>
            <person name="Steffen D."/>
            <person name="Worley K.C."/>
            <person name="Burch P.E."/>
            <person name="Okwuonu G."/>
            <person name="Hines S."/>
            <person name="Lewis L."/>
            <person name="Deramo C."/>
            <person name="Delgado O."/>
            <person name="Dugan-Rocha S."/>
            <person name="Miner G."/>
            <person name="Morgan M."/>
            <person name="Hawes A."/>
            <person name="Gill R."/>
            <person name="Holt R.A."/>
            <person name="Adams M.D."/>
            <person name="Amanatides P.G."/>
            <person name="Baden-Tillson H."/>
            <person name="Barnstead M."/>
            <person name="Chin S."/>
            <person name="Evans C.A."/>
            <person name="Ferriera S."/>
            <person name="Fosler C."/>
            <person name="Glodek A."/>
            <person name="Gu Z."/>
            <person name="Jennings D."/>
            <person name="Kraft C.L."/>
            <person name="Nguyen T."/>
            <person name="Pfannkoch C.M."/>
            <person name="Sitter C."/>
            <person name="Sutton G.G."/>
            <person name="Venter J.C."/>
            <person name="Woodage T."/>
            <person name="Smith D."/>
            <person name="Lee H.-M."/>
            <person name="Gustafson E."/>
            <person name="Cahill P."/>
            <person name="Kana A."/>
            <person name="Doucette-Stamm L."/>
            <person name="Weinstock K."/>
            <person name="Fechtel K."/>
            <person name="Weiss R.B."/>
            <person name="Dunn D.M."/>
            <person name="Green E.D."/>
            <person name="Blakesley R.W."/>
            <person name="Bouffard G.G."/>
            <person name="De Jong P.J."/>
            <person name="Osoegawa K."/>
            <person name="Zhu B."/>
            <person name="Marra M."/>
            <person name="Schein J."/>
            <person name="Bosdet I."/>
            <person name="Fjell C."/>
            <person name="Jones S."/>
            <person name="Krzywinski M."/>
            <person name="Mathewson C."/>
            <person name="Siddiqui A."/>
            <person name="Wye N."/>
            <person name="McPherson J."/>
            <person name="Zhao S."/>
            <person name="Fraser C.M."/>
            <person name="Shetty J."/>
            <person name="Shatsman S."/>
            <person name="Geer K."/>
            <person name="Chen Y."/>
            <person name="Abramzon S."/>
            <person name="Nierman W.C."/>
            <person name="Havlak P.H."/>
            <person name="Chen R."/>
            <person name="Durbin K.J."/>
            <person name="Egan A."/>
            <person name="Ren Y."/>
            <person name="Song X.-Z."/>
            <person name="Li B."/>
            <person name="Liu Y."/>
            <person name="Qin X."/>
            <person name="Cawley S."/>
            <person name="Cooney A.J."/>
            <person name="D'Souza L.M."/>
            <person name="Martin K."/>
            <person name="Wu J.Q."/>
            <person name="Gonzalez-Garay M.L."/>
            <person name="Jackson A.R."/>
            <person name="Kalafus K.J."/>
            <person name="McLeod M.P."/>
            <person name="Milosavljevic A."/>
            <person name="Virk D."/>
            <person name="Volkov A."/>
            <person name="Wheeler D.A."/>
            <person name="Zhang Z."/>
            <person name="Bailey J.A."/>
            <person name="Eichler E.E."/>
            <person name="Tuzun E."/>
            <person name="Birney E."/>
            <person name="Mongin E."/>
            <person name="Ureta-Vidal A."/>
            <person name="Woodwark C."/>
            <person name="Zdobnov E."/>
            <person name="Bork P."/>
            <person name="Suyama M."/>
            <person name="Torrents D."/>
            <person name="Alexandersson M."/>
            <person name="Trask B.J."/>
            <person name="Young J.M."/>
            <person name="Huang H."/>
            <person name="Wang H."/>
            <person name="Xing H."/>
            <person name="Daniels S."/>
            <person name="Gietzen D."/>
            <person name="Schmidt J."/>
            <person name="Stevens K."/>
            <person name="Vitt U."/>
            <person name="Wingrove J."/>
            <person name="Camara F."/>
            <person name="Mar Alba M."/>
            <person name="Abril J.F."/>
            <person name="Guigo R."/>
            <person name="Smit A."/>
            <person name="Dubchak I."/>
            <person name="Rubin E.M."/>
            <person name="Couronne O."/>
            <person name="Poliakov A."/>
            <person name="Huebner N."/>
            <person name="Ganten D."/>
            <person name="Goesele C."/>
            <person name="Hummel O."/>
            <person name="Kreitler T."/>
            <person name="Lee Y.-A."/>
            <person name="Monti J."/>
            <person name="Schulz H."/>
            <person name="Zimdahl H."/>
            <person name="Himmelbauer H."/>
            <person name="Lehrach H."/>
            <person name="Jacob H.J."/>
            <person name="Bromberg S."/>
            <person name="Gullings-Handley J."/>
            <person name="Jensen-Seaman M.I."/>
            <person name="Kwitek A.E."/>
            <person name="Lazar J."/>
            <person name="Pasko D."/>
            <person name="Tonellato P.J."/>
            <person name="Twigger S."/>
            <person name="Ponting C.P."/>
            <person name="Duarte J.M."/>
            <person name="Rice S."/>
            <person name="Goodstadt L."/>
            <person name="Beatson S.A."/>
            <person name="Emes R.D."/>
            <person name="Winter E.E."/>
            <person name="Webber C."/>
            <person name="Brandt P."/>
            <person name="Nyakatura G."/>
            <person name="Adetobi M."/>
            <person name="Chiaromonte F."/>
            <person name="Elnitski L."/>
            <person name="Eswara P."/>
            <person name="Hardison R.C."/>
            <person name="Hou M."/>
            <person name="Kolbe D."/>
            <person name="Makova K."/>
            <person name="Miller W."/>
            <person name="Nekrutenko A."/>
            <person name="Riemer C."/>
            <person name="Schwartz S."/>
            <person name="Taylor J."/>
            <person name="Yang S."/>
            <person name="Zhang Y."/>
            <person name="Lindpaintner K."/>
            <person name="Andrews T.D."/>
            <person name="Caccamo M."/>
            <person name="Clamp M."/>
            <person name="Clarke L."/>
            <person name="Curwen V."/>
            <person name="Durbin R.M."/>
            <person name="Eyras E."/>
            <person name="Searle S.M."/>
            <person name="Cooper G.M."/>
            <person name="Batzoglou S."/>
            <person name="Brudno M."/>
            <person name="Sidow A."/>
            <person name="Stone E.A."/>
            <person name="Payseur B.A."/>
            <person name="Bourque G."/>
            <person name="Lopez-Otin C."/>
            <person name="Puente X.S."/>
            <person name="Chakrabarti K."/>
            <person name="Chatterji S."/>
            <person name="Dewey C."/>
            <person name="Pachter L."/>
            <person name="Bray N."/>
            <person name="Yap V.B."/>
            <person name="Caspi A."/>
            <person name="Tesler G."/>
            <person name="Pevzner P.A."/>
            <person name="Haussler D."/>
            <person name="Roskin K.M."/>
            <person name="Baertsch R."/>
            <person name="Clawson H."/>
            <person name="Furey T.S."/>
            <person name="Hinrichs A.S."/>
            <person name="Karolchik D."/>
            <person name="Kent W.J."/>
            <person name="Rosenbloom K.R."/>
            <person name="Trumbower H."/>
            <person name="Weirauch M."/>
            <person name="Cooper D.N."/>
            <person name="Stenson P.D."/>
            <person name="Ma B."/>
            <person name="Brent M."/>
            <person name="Arumugam M."/>
            <person name="Shteynberg D."/>
            <person name="Copley R.R."/>
            <person name="Taylor M.S."/>
            <person name="Riethman H."/>
            <person name="Mudunuri U."/>
            <person name="Peterson J."/>
            <person name="Guyer M."/>
            <person name="Felsenfeld A."/>
            <person name="Old S."/>
            <person name="Mockrin S."/>
            <person name="Collins F.S."/>
        </authorList>
    </citation>
    <scope>NUCLEOTIDE SEQUENCE [LARGE SCALE GENOMIC DNA]</scope>
    <source>
        <strain evidence="5 6">Brown Norway</strain>
    </source>
</reference>
<accession>A0A0G2JYX4</accession>
<dbReference type="PhylomeDB" id="Q4KM82"/>
<dbReference type="AGR" id="RGD:1559964"/>
<dbReference type="EMBL" id="BC098706">
    <property type="protein sequence ID" value="AAH98706.1"/>
    <property type="molecule type" value="mRNA"/>
</dbReference>
<dbReference type="PANTHER" id="PTHR35265">
    <property type="entry name" value="LEUKOSIALIN"/>
    <property type="match status" value="1"/>
</dbReference>
<dbReference type="CTD" id="498157"/>
<dbReference type="Ensembl" id="ENSRNOT00000082200.3">
    <property type="protein sequence ID" value="ENSRNOP00000070827.2"/>
    <property type="gene ID" value="ENSRNOG00000039282.6"/>
</dbReference>
<feature type="signal peptide" evidence="3">
    <location>
        <begin position="1"/>
        <end position="19"/>
    </location>
</feature>
<feature type="compositionally biased region" description="Polar residues" evidence="1">
    <location>
        <begin position="177"/>
        <end position="192"/>
    </location>
</feature>
<evidence type="ECO:0000313" key="4">
    <source>
        <dbReference type="EMBL" id="AAH98706.1"/>
    </source>
</evidence>
<accession>Q4KM82</accession>
<keyword evidence="2" id="KW-0812">Transmembrane</keyword>
<dbReference type="GO" id="GO:2000404">
    <property type="term" value="P:regulation of T cell migration"/>
    <property type="evidence" value="ECO:0007669"/>
    <property type="project" value="InterPro"/>
</dbReference>
<dbReference type="UCSC" id="RGD:1559964">
    <property type="organism name" value="rat"/>
</dbReference>
<evidence type="ECO:0000256" key="3">
    <source>
        <dbReference type="SAM" id="SignalP"/>
    </source>
</evidence>
<feature type="region of interest" description="Disordered" evidence="1">
    <location>
        <begin position="249"/>
        <end position="276"/>
    </location>
</feature>
<evidence type="ECO:0000256" key="2">
    <source>
        <dbReference type="SAM" id="Phobius"/>
    </source>
</evidence>
<evidence type="ECO:0000313" key="7">
    <source>
        <dbReference type="RGD" id="1559964"/>
    </source>
</evidence>
<dbReference type="AlphaFoldDB" id="Q4KM82"/>
<reference evidence="5" key="3">
    <citation type="submission" date="2025-05" db="UniProtKB">
        <authorList>
            <consortium name="Ensembl"/>
        </authorList>
    </citation>
    <scope>IDENTIFICATION</scope>
    <source>
        <strain evidence="5">Brown Norway</strain>
    </source>
</reference>
<evidence type="ECO:0000256" key="1">
    <source>
        <dbReference type="SAM" id="MobiDB-lite"/>
    </source>
</evidence>
<dbReference type="OMA" id="GRKKSHE"/>
<dbReference type="GeneTree" id="ENSGT00390000017626"/>
<feature type="chain" id="PRO_5044737888" evidence="3">
    <location>
        <begin position="20"/>
        <end position="341"/>
    </location>
</feature>
<dbReference type="RefSeq" id="NP_001020930.1">
    <property type="nucleotide sequence ID" value="NM_001025759.1"/>
</dbReference>
<sequence>MEMALLLLLFGGFWAQVVSQENLQNMSMLPFSLHSTSPIAMLPGTVDPKESISPWRQTPVPASLTPLGTPELFSFETPADTSRSTPVTEPTTSQDISNTELSILAQKLSDVLSDPPVTITNPVTIRTSLETFTGSSAPPVTVTTSSTTASGQSVAITVSSESSGPPVTMTIGGTPGSGTKISRSTPNATTTMSPRQGFSAMGLLPLLIALVVVLALIIVLRLWHQRQKGRNLSRGGILNRLMDAWAGSARVPDEENTTGTARGSNKCSGAPETDSCGRRPNVCTFFSRWKSSQCSLEELKPGKDPNLKGEKEPLVGSEAKAVETPTSDKPQVKDGAAPQSQ</sequence>
<dbReference type="GO" id="GO:0031072">
    <property type="term" value="F:heat shock protein binding"/>
    <property type="evidence" value="ECO:0000318"/>
    <property type="project" value="GO_Central"/>
</dbReference>
<protein>
    <submittedName>
        <fullName evidence="5">Sialophorin like 2</fullName>
    </submittedName>
    <submittedName>
        <fullName evidence="4">Similar to Leukosialin (Leucocyte sialoglycoprotein) (Sialophorin) (CD43) (W3/13 antigen)</fullName>
    </submittedName>
</protein>
<keyword evidence="2" id="KW-1133">Transmembrane helix</keyword>
<dbReference type="GO" id="GO:0007166">
    <property type="term" value="P:cell surface receptor signaling pathway"/>
    <property type="evidence" value="ECO:0000318"/>
    <property type="project" value="GO_Central"/>
</dbReference>
<dbReference type="KEGG" id="rno:498157"/>
<dbReference type="GO" id="GO:0042742">
    <property type="term" value="P:defense response to bacterium"/>
    <property type="evidence" value="ECO:0000318"/>
    <property type="project" value="GO_Central"/>
</dbReference>
<dbReference type="GO" id="GO:0009897">
    <property type="term" value="C:external side of plasma membrane"/>
    <property type="evidence" value="ECO:0000318"/>
    <property type="project" value="GO_Central"/>
</dbReference>
<feature type="compositionally biased region" description="Basic and acidic residues" evidence="1">
    <location>
        <begin position="297"/>
        <end position="313"/>
    </location>
</feature>
<dbReference type="PANTHER" id="PTHR35265:SF1">
    <property type="entry name" value="LEUKOSIALIN"/>
    <property type="match status" value="1"/>
</dbReference>
<dbReference type="GO" id="GO:0050776">
    <property type="term" value="P:regulation of immune response"/>
    <property type="evidence" value="ECO:0000318"/>
    <property type="project" value="GO_Central"/>
</dbReference>
<dbReference type="GlyGen" id="Q4KM82">
    <property type="glycosylation" value="1 site"/>
</dbReference>
<dbReference type="InterPro" id="IPR038829">
    <property type="entry name" value="Leukosialin"/>
</dbReference>
<dbReference type="GO" id="GO:0050863">
    <property type="term" value="P:regulation of T cell activation"/>
    <property type="evidence" value="ECO:0007669"/>
    <property type="project" value="InterPro"/>
</dbReference>
<keyword evidence="3" id="KW-0732">Signal</keyword>
<dbReference type="GO" id="GO:0004888">
    <property type="term" value="F:transmembrane signaling receptor activity"/>
    <property type="evidence" value="ECO:0007669"/>
    <property type="project" value="InterPro"/>
</dbReference>
<proteinExistence type="evidence at transcript level"/>
<feature type="region of interest" description="Disordered" evidence="1">
    <location>
        <begin position="158"/>
        <end position="192"/>
    </location>
</feature>
<dbReference type="RGD" id="1559964">
    <property type="gene designation" value="Spnl2"/>
</dbReference>
<name>Q4KM82_RAT</name>
<dbReference type="Proteomes" id="UP000002494">
    <property type="component" value="Chromosome 12"/>
</dbReference>
<feature type="compositionally biased region" description="Polar residues" evidence="1">
    <location>
        <begin position="257"/>
        <end position="267"/>
    </location>
</feature>
<gene>
    <name evidence="5 7" type="primary">Spnl2</name>
    <name evidence="4" type="synonym">MGC112692</name>
</gene>
<feature type="transmembrane region" description="Helical" evidence="2">
    <location>
        <begin position="200"/>
        <end position="223"/>
    </location>
</feature>
<evidence type="ECO:0000313" key="5">
    <source>
        <dbReference type="Ensembl" id="ENSRNOP00000070827.2"/>
    </source>
</evidence>
<keyword evidence="2" id="KW-0472">Membrane</keyword>
<keyword evidence="6" id="KW-1185">Reference proteome</keyword>
<dbReference type="Bgee" id="ENSRNOG00000039282">
    <property type="expression patterns" value="Expressed in testis"/>
</dbReference>
<dbReference type="GeneID" id="498157"/>
<evidence type="ECO:0000313" key="6">
    <source>
        <dbReference type="Proteomes" id="UP000002494"/>
    </source>
</evidence>